<proteinExistence type="predicted"/>
<feature type="domain" description="VWA-like" evidence="2">
    <location>
        <begin position="383"/>
        <end position="518"/>
    </location>
</feature>
<keyword evidence="4" id="KW-1185">Reference proteome</keyword>
<dbReference type="PANTHER" id="PTHR38730">
    <property type="entry name" value="SLL7028 PROTEIN"/>
    <property type="match status" value="1"/>
</dbReference>
<sequence length="548" mass="61444">MTEAAPPDAKLARRAQEDRLAADIVDECRVQLMLKFRFLDAALWRMEVRPLRAGARYPLATDATQVVCDPPRVIARFQESFEESVRDYLHLVLHCIFRHPFDRDHSNREAWDLTCDIVTEGAALDLCGERFASADDAARREVLGTIAMLVGNLRPNKVYGLVKGLVQTPDGQQYRGLGRSTLSEWHALFERDDHGAWPSHNAGKSDEVDQNASEDVTEDDENPEAQADPLRTDSSDTAAADAQGSEADESQSEDETAAEEEADGVAGEPDEGADEATDADTDTERQEREWEDLAKQIEMNLETFSQEWGKEAASLVANLAFANRPLCSYTDFLRRFMTLSEEMRLNMDEFDYVYYTFGLDLYGDMPLVEPLEYKETERVRDFVIVIDTSESVRGDLVKRFVGHTFDILKSSEDFASEVNIHLIQCDAKVQSDTVITLLADVDKLTEGLQIRGFGGTDFRPAFDYVDMLRKRGELANMKGLIYFTDGLGTFPEKPPAFEAAFVFLDEEGVKHPPVPPWACKILIDEAGIGRLRTGSRASERPLKGDRAL</sequence>
<dbReference type="RefSeq" id="WP_283831926.1">
    <property type="nucleotide sequence ID" value="NZ_JASJEU010000013.1"/>
</dbReference>
<dbReference type="InterPro" id="IPR018698">
    <property type="entry name" value="VWA-like_dom"/>
</dbReference>
<dbReference type="PANTHER" id="PTHR38730:SF1">
    <property type="entry name" value="SLL7028 PROTEIN"/>
    <property type="match status" value="1"/>
</dbReference>
<dbReference type="Pfam" id="PF09967">
    <property type="entry name" value="DUF2201"/>
    <property type="match status" value="1"/>
</dbReference>
<evidence type="ECO:0000259" key="2">
    <source>
        <dbReference type="Pfam" id="PF09967"/>
    </source>
</evidence>
<comment type="caution">
    <text evidence="3">The sequence shown here is derived from an EMBL/GenBank/DDBJ whole genome shotgun (WGS) entry which is preliminary data.</text>
</comment>
<feature type="compositionally biased region" description="Low complexity" evidence="1">
    <location>
        <begin position="235"/>
        <end position="245"/>
    </location>
</feature>
<dbReference type="InterPro" id="IPR036465">
    <property type="entry name" value="vWFA_dom_sf"/>
</dbReference>
<dbReference type="SUPFAM" id="SSF53300">
    <property type="entry name" value="vWA-like"/>
    <property type="match status" value="1"/>
</dbReference>
<dbReference type="Gene3D" id="3.40.50.410">
    <property type="entry name" value="von Willebrand factor, type A domain"/>
    <property type="match status" value="1"/>
</dbReference>
<evidence type="ECO:0000313" key="4">
    <source>
        <dbReference type="Proteomes" id="UP001232750"/>
    </source>
</evidence>
<evidence type="ECO:0000313" key="3">
    <source>
        <dbReference type="EMBL" id="MDJ1650584.1"/>
    </source>
</evidence>
<reference evidence="3 4" key="1">
    <citation type="submission" date="2023-05" db="EMBL/GenBank/DDBJ databases">
        <title>Gordonibacter KGMB12511T sp. nov., isolated from faeces of healthy Korean.</title>
        <authorList>
            <person name="Kim H.S."/>
            <person name="Kim J.-S."/>
            <person name="Suh M.K."/>
            <person name="Eom M.K."/>
            <person name="Do H.E."/>
            <person name="Lee J.-S."/>
        </authorList>
    </citation>
    <scope>NUCLEOTIDE SEQUENCE [LARGE SCALE GENOMIC DNA]</scope>
    <source>
        <strain evidence="3 4">KGMB12511</strain>
    </source>
</reference>
<feature type="compositionally biased region" description="Acidic residues" evidence="1">
    <location>
        <begin position="246"/>
        <end position="281"/>
    </location>
</feature>
<dbReference type="EMBL" id="JASJEU010000013">
    <property type="protein sequence ID" value="MDJ1650584.1"/>
    <property type="molecule type" value="Genomic_DNA"/>
</dbReference>
<organism evidence="3 4">
    <name type="scientific">Gordonibacter faecis</name>
    <dbReference type="NCBI Taxonomy" id="3047475"/>
    <lineage>
        <taxon>Bacteria</taxon>
        <taxon>Bacillati</taxon>
        <taxon>Actinomycetota</taxon>
        <taxon>Coriobacteriia</taxon>
        <taxon>Eggerthellales</taxon>
        <taxon>Eggerthellaceae</taxon>
        <taxon>Gordonibacter</taxon>
    </lineage>
</organism>
<gene>
    <name evidence="3" type="ORF">QNJ86_07210</name>
</gene>
<feature type="region of interest" description="Disordered" evidence="1">
    <location>
        <begin position="194"/>
        <end position="288"/>
    </location>
</feature>
<dbReference type="CDD" id="cd00198">
    <property type="entry name" value="vWFA"/>
    <property type="match status" value="1"/>
</dbReference>
<dbReference type="Proteomes" id="UP001232750">
    <property type="component" value="Unassembled WGS sequence"/>
</dbReference>
<evidence type="ECO:0000256" key="1">
    <source>
        <dbReference type="SAM" id="MobiDB-lite"/>
    </source>
</evidence>
<name>A0ABT7DM30_9ACTN</name>
<accession>A0ABT7DM30</accession>
<protein>
    <submittedName>
        <fullName evidence="3">VWA-like domain-containing protein</fullName>
    </submittedName>
</protein>